<dbReference type="Proteomes" id="UP000626109">
    <property type="component" value="Unassembled WGS sequence"/>
</dbReference>
<evidence type="ECO:0000313" key="2">
    <source>
        <dbReference type="Proteomes" id="UP000626109"/>
    </source>
</evidence>
<reference evidence="1" key="1">
    <citation type="submission" date="2021-02" db="EMBL/GenBank/DDBJ databases">
        <authorList>
            <person name="Dougan E. K."/>
            <person name="Rhodes N."/>
            <person name="Thang M."/>
            <person name="Chan C."/>
        </authorList>
    </citation>
    <scope>NUCLEOTIDE SEQUENCE</scope>
</reference>
<accession>A0A813KKH5</accession>
<organism evidence="1 2">
    <name type="scientific">Polarella glacialis</name>
    <name type="common">Dinoflagellate</name>
    <dbReference type="NCBI Taxonomy" id="89957"/>
    <lineage>
        <taxon>Eukaryota</taxon>
        <taxon>Sar</taxon>
        <taxon>Alveolata</taxon>
        <taxon>Dinophyceae</taxon>
        <taxon>Suessiales</taxon>
        <taxon>Suessiaceae</taxon>
        <taxon>Polarella</taxon>
    </lineage>
</organism>
<protein>
    <submittedName>
        <fullName evidence="1">Uncharacterized protein</fullName>
    </submittedName>
</protein>
<feature type="non-terminal residue" evidence="1">
    <location>
        <position position="1"/>
    </location>
</feature>
<proteinExistence type="predicted"/>
<dbReference type="AlphaFoldDB" id="A0A813KKH5"/>
<comment type="caution">
    <text evidence="1">The sequence shown here is derived from an EMBL/GenBank/DDBJ whole genome shotgun (WGS) entry which is preliminary data.</text>
</comment>
<sequence>DGPGMQPTCQRKWGTADNPFAVDALHTVLMFVYARWNLLNPTDVCVMMLVCITMLRGYFCCCSCGCCYCRCCSCDCSCGFCCRWLLLLL</sequence>
<gene>
    <name evidence="1" type="ORF">PGLA2088_LOCUS33503</name>
</gene>
<dbReference type="EMBL" id="CAJNNW010030902">
    <property type="protein sequence ID" value="CAE8705051.1"/>
    <property type="molecule type" value="Genomic_DNA"/>
</dbReference>
<name>A0A813KKH5_POLGL</name>
<evidence type="ECO:0000313" key="1">
    <source>
        <dbReference type="EMBL" id="CAE8705051.1"/>
    </source>
</evidence>